<protein>
    <submittedName>
        <fullName evidence="1">Protein phosphatase 2C homolog 4</fullName>
    </submittedName>
</protein>
<reference evidence="1" key="1">
    <citation type="submission" date="2022-06" db="EMBL/GenBank/DDBJ databases">
        <authorList>
            <person name="Legras J.-L."/>
            <person name="Devillers H."/>
            <person name="Grondin C."/>
        </authorList>
    </citation>
    <scope>NUCLEOTIDE SEQUENCE</scope>
    <source>
        <strain evidence="1">CLIB 1444</strain>
    </source>
</reference>
<dbReference type="Proteomes" id="UP001152531">
    <property type="component" value="Unassembled WGS sequence"/>
</dbReference>
<proteinExistence type="predicted"/>
<organism evidence="1 2">
    <name type="scientific">[Candida] jaroonii</name>
    <dbReference type="NCBI Taxonomy" id="467808"/>
    <lineage>
        <taxon>Eukaryota</taxon>
        <taxon>Fungi</taxon>
        <taxon>Dikarya</taxon>
        <taxon>Ascomycota</taxon>
        <taxon>Saccharomycotina</taxon>
        <taxon>Pichiomycetes</taxon>
        <taxon>Debaryomycetaceae</taxon>
        <taxon>Yamadazyma</taxon>
    </lineage>
</organism>
<keyword evidence="2" id="KW-1185">Reference proteome</keyword>
<evidence type="ECO:0000313" key="1">
    <source>
        <dbReference type="EMBL" id="CAH6719127.1"/>
    </source>
</evidence>
<dbReference type="EMBL" id="CALSDN010000002">
    <property type="protein sequence ID" value="CAH6719127.1"/>
    <property type="molecule type" value="Genomic_DNA"/>
</dbReference>
<sequence length="339" mass="38743">MGNLLSHPIEEKVLETISHEHLTYSIGSMQGYRMTMEDEYNIKVNEDESLSIFGVFDGHGGKEIAEIVSDKLIDVLFKELNELVKDETTTLKEYMTCVKDVFFGVDNELPHQPSLNCGTTAIVNIIIHKKYIISANTGDSRSIMSLDGGNCKTLSFDHKPSNMGERVRIENSGGYVINGRVNEILALSRAFGDFKFKIPFIELKANNNTFLEKNKRFFKNDLIHLPPELFQVSSEPDLLIYDLQQLKQPEFIILACDGIWDCYRNDDLIRLIRDKLVLDWSLQNIIEFILNDCISMASNITGIGFDNMTIIIIAVHDNSNIDDWYDMMKTKILKEKNLE</sequence>
<comment type="caution">
    <text evidence="1">The sequence shown here is derived from an EMBL/GenBank/DDBJ whole genome shotgun (WGS) entry which is preliminary data.</text>
</comment>
<gene>
    <name evidence="1" type="ORF">CLIB1444_02S01552</name>
</gene>
<evidence type="ECO:0000313" key="2">
    <source>
        <dbReference type="Proteomes" id="UP001152531"/>
    </source>
</evidence>
<name>A0ACA9Y2J4_9ASCO</name>
<accession>A0ACA9Y2J4</accession>